<protein>
    <submittedName>
        <fullName evidence="9">Vesicle-associated membrane protein</fullName>
    </submittedName>
</protein>
<dbReference type="SMART" id="SM01409">
    <property type="entry name" value="RNA_pol_Rpb6"/>
    <property type="match status" value="1"/>
</dbReference>
<evidence type="ECO:0000313" key="9">
    <source>
        <dbReference type="EMBL" id="GBE61829.1"/>
    </source>
</evidence>
<organism evidence="9 10">
    <name type="scientific">Babesia ovata</name>
    <dbReference type="NCBI Taxonomy" id="189622"/>
    <lineage>
        <taxon>Eukaryota</taxon>
        <taxon>Sar</taxon>
        <taxon>Alveolata</taxon>
        <taxon>Apicomplexa</taxon>
        <taxon>Aconoidasida</taxon>
        <taxon>Piroplasmida</taxon>
        <taxon>Babesiidae</taxon>
        <taxon>Babesia</taxon>
    </lineage>
</organism>
<accession>A0A2H6KFU3</accession>
<dbReference type="PIRSF" id="PIRSF500154">
    <property type="entry name" value="RPB6"/>
    <property type="match status" value="1"/>
</dbReference>
<evidence type="ECO:0000256" key="4">
    <source>
        <dbReference type="ARBA" id="ARBA00023242"/>
    </source>
</evidence>
<gene>
    <name evidence="9" type="ORF">BOVATA_033220</name>
</gene>
<dbReference type="EMBL" id="BDSA01000003">
    <property type="protein sequence ID" value="GBE61829.1"/>
    <property type="molecule type" value="Genomic_DNA"/>
</dbReference>
<dbReference type="GO" id="GO:0005666">
    <property type="term" value="C:RNA polymerase III complex"/>
    <property type="evidence" value="ECO:0007669"/>
    <property type="project" value="TreeGrafter"/>
</dbReference>
<evidence type="ECO:0000256" key="1">
    <source>
        <dbReference type="ARBA" id="ARBA00004123"/>
    </source>
</evidence>
<dbReference type="GO" id="GO:0042797">
    <property type="term" value="P:tRNA transcription by RNA polymerase III"/>
    <property type="evidence" value="ECO:0007669"/>
    <property type="project" value="TreeGrafter"/>
</dbReference>
<dbReference type="GO" id="GO:0003899">
    <property type="term" value="F:DNA-directed RNA polymerase activity"/>
    <property type="evidence" value="ECO:0007669"/>
    <property type="project" value="InterPro"/>
</dbReference>
<dbReference type="PIRSF" id="PIRSF000778">
    <property type="entry name" value="RpoK/RPB6"/>
    <property type="match status" value="1"/>
</dbReference>
<evidence type="ECO:0000256" key="6">
    <source>
        <dbReference type="SAM" id="MobiDB-lite"/>
    </source>
</evidence>
<dbReference type="InterPro" id="IPR028363">
    <property type="entry name" value="RPB6"/>
</dbReference>
<dbReference type="PANTHER" id="PTHR47227">
    <property type="entry name" value="DNA-DIRECTED RNA POLYMERASE SUBUNIT K"/>
    <property type="match status" value="1"/>
</dbReference>
<dbReference type="SUPFAM" id="SSF49354">
    <property type="entry name" value="PapD-like"/>
    <property type="match status" value="1"/>
</dbReference>
<feature type="region of interest" description="Disordered" evidence="6">
    <location>
        <begin position="50"/>
        <end position="70"/>
    </location>
</feature>
<dbReference type="Proteomes" id="UP000236319">
    <property type="component" value="Unassembled WGS sequence"/>
</dbReference>
<keyword evidence="2" id="KW-0240">DNA-directed RNA polymerase</keyword>
<dbReference type="PANTHER" id="PTHR47227:SF5">
    <property type="entry name" value="DNA-DIRECTED RNA POLYMERASES I, II, AND III SUBUNIT RPABC2"/>
    <property type="match status" value="1"/>
</dbReference>
<dbReference type="SUPFAM" id="SSF63562">
    <property type="entry name" value="RPB6/omega subunit-like"/>
    <property type="match status" value="1"/>
</dbReference>
<dbReference type="OrthoDB" id="264603at2759"/>
<dbReference type="GO" id="GO:0006360">
    <property type="term" value="P:transcription by RNA polymerase I"/>
    <property type="evidence" value="ECO:0007669"/>
    <property type="project" value="TreeGrafter"/>
</dbReference>
<comment type="subcellular location">
    <subcellularLocation>
        <location evidence="1">Nucleus</location>
    </subcellularLocation>
</comment>
<dbReference type="Pfam" id="PF01192">
    <property type="entry name" value="RNA_pol_Rpb6"/>
    <property type="match status" value="1"/>
</dbReference>
<keyword evidence="7" id="KW-0812">Transmembrane</keyword>
<dbReference type="InterPro" id="IPR013783">
    <property type="entry name" value="Ig-like_fold"/>
</dbReference>
<dbReference type="Pfam" id="PF00635">
    <property type="entry name" value="Motile_Sperm"/>
    <property type="match status" value="1"/>
</dbReference>
<dbReference type="Gene3D" id="2.60.40.10">
    <property type="entry name" value="Immunoglobulins"/>
    <property type="match status" value="1"/>
</dbReference>
<evidence type="ECO:0000256" key="3">
    <source>
        <dbReference type="ARBA" id="ARBA00023163"/>
    </source>
</evidence>
<evidence type="ECO:0000259" key="8">
    <source>
        <dbReference type="PROSITE" id="PS50202"/>
    </source>
</evidence>
<dbReference type="GeneID" id="39875599"/>
<dbReference type="Gene3D" id="3.90.940.10">
    <property type="match status" value="1"/>
</dbReference>
<dbReference type="GO" id="GO:0005665">
    <property type="term" value="C:RNA polymerase II, core complex"/>
    <property type="evidence" value="ECO:0007669"/>
    <property type="project" value="InterPro"/>
</dbReference>
<dbReference type="GO" id="GO:0003677">
    <property type="term" value="F:DNA binding"/>
    <property type="evidence" value="ECO:0007669"/>
    <property type="project" value="InterPro"/>
</dbReference>
<comment type="similarity">
    <text evidence="5">Belongs to the archaeal Rpo6/eukaryotic RPB6 RNA polymerase subunit family.</text>
</comment>
<evidence type="ECO:0000256" key="7">
    <source>
        <dbReference type="SAM" id="Phobius"/>
    </source>
</evidence>
<feature type="transmembrane region" description="Helical" evidence="7">
    <location>
        <begin position="20"/>
        <end position="40"/>
    </location>
</feature>
<keyword evidence="4" id="KW-0539">Nucleus</keyword>
<evidence type="ECO:0000256" key="5">
    <source>
        <dbReference type="ARBA" id="ARBA00025773"/>
    </source>
</evidence>
<sequence length="463" mass="51758">MVNADRERSRVPALRRQRRLSSASGFMYVITTAPLVHSAVNAVGSTALPRADPSLTSTASRREVDSTAETDRNTRVVAGKIYAQAYVGSPIATRQGDTMVQLLRITPEEVIEFPLVLYTPLNANLKLENISEQNVAFKIKTTAPKGYLVRPSTGVIKAGEQQSVQIILQPLSEAPKTVNDRFLVQSVTYVSEEPVPKDLWTTVEKSQVGEHRLSVALVKDPGLNIQSGNSPHGIPPRIAARLFTPQSANVDLPELRQKYDELVQYCLSVEKLKAQIIKENEQLRQRLNMGPADSLGTRLSVEFWYIPIIIIYAYGDDFGDNFGIDEFAEEEEEYDEFDEYDHQRVADVDIITDAGEYRQHVENAHRITSPYMTKYEKARIIGTRALQISLNAPITIPVDASTDAVDENVAMGFGEATDASAMAIDPLIIAEKELYQKSVPFIIRRYLPNGSYEDWKIEELIID</sequence>
<name>A0A2H6KFU3_9APIC</name>
<feature type="domain" description="MSP" evidence="8">
    <location>
        <begin position="102"/>
        <end position="218"/>
    </location>
</feature>
<dbReference type="AlphaFoldDB" id="A0A2H6KFU3"/>
<dbReference type="InterPro" id="IPR020708">
    <property type="entry name" value="DNA-dir_RNA_polK_14-18kDa_CS"/>
</dbReference>
<dbReference type="InterPro" id="IPR006111">
    <property type="entry name" value="Rpo6/Rpb6"/>
</dbReference>
<dbReference type="RefSeq" id="XP_028868072.1">
    <property type="nucleotide sequence ID" value="XM_029012239.1"/>
</dbReference>
<dbReference type="InterPro" id="IPR008962">
    <property type="entry name" value="PapD-like_sf"/>
</dbReference>
<feature type="compositionally biased region" description="Basic and acidic residues" evidence="6">
    <location>
        <begin position="60"/>
        <end position="70"/>
    </location>
</feature>
<dbReference type="VEuPathDB" id="PiroplasmaDB:BOVATA_033220"/>
<reference evidence="9 10" key="1">
    <citation type="journal article" date="2017" name="BMC Genomics">
        <title>Whole-genome assembly of Babesia ovata and comparative genomics between closely related pathogens.</title>
        <authorList>
            <person name="Yamagishi J."/>
            <person name="Asada M."/>
            <person name="Hakimi H."/>
            <person name="Tanaka T.Q."/>
            <person name="Sugimoto C."/>
            <person name="Kawazu S."/>
        </authorList>
    </citation>
    <scope>NUCLEOTIDE SEQUENCE [LARGE SCALE GENOMIC DNA]</scope>
    <source>
        <strain evidence="9 10">Miyake</strain>
    </source>
</reference>
<evidence type="ECO:0000256" key="2">
    <source>
        <dbReference type="ARBA" id="ARBA00022478"/>
    </source>
</evidence>
<dbReference type="PROSITE" id="PS50202">
    <property type="entry name" value="MSP"/>
    <property type="match status" value="1"/>
</dbReference>
<keyword evidence="10" id="KW-1185">Reference proteome</keyword>
<dbReference type="GO" id="GO:0006366">
    <property type="term" value="P:transcription by RNA polymerase II"/>
    <property type="evidence" value="ECO:0007669"/>
    <property type="project" value="TreeGrafter"/>
</dbReference>
<proteinExistence type="inferred from homology"/>
<dbReference type="InterPro" id="IPR036161">
    <property type="entry name" value="RPB6/omega-like_sf"/>
</dbReference>
<keyword evidence="3" id="KW-0804">Transcription</keyword>
<keyword evidence="7" id="KW-0472">Membrane</keyword>
<keyword evidence="7" id="KW-1133">Transmembrane helix</keyword>
<dbReference type="InterPro" id="IPR000535">
    <property type="entry name" value="MSP_dom"/>
</dbReference>
<evidence type="ECO:0000313" key="10">
    <source>
        <dbReference type="Proteomes" id="UP000236319"/>
    </source>
</evidence>
<comment type="caution">
    <text evidence="9">The sequence shown here is derived from an EMBL/GenBank/DDBJ whole genome shotgun (WGS) entry which is preliminary data.</text>
</comment>
<dbReference type="GO" id="GO:0005736">
    <property type="term" value="C:RNA polymerase I complex"/>
    <property type="evidence" value="ECO:0007669"/>
    <property type="project" value="TreeGrafter"/>
</dbReference>
<dbReference type="InterPro" id="IPR006110">
    <property type="entry name" value="Pol_omega/Rpo6/RPB6"/>
</dbReference>
<dbReference type="PROSITE" id="PS01111">
    <property type="entry name" value="RNA_POL_K_14KD"/>
    <property type="match status" value="1"/>
</dbReference>